<dbReference type="RefSeq" id="WP_149769091.1">
    <property type="nucleotide sequence ID" value="NZ_VDFQ02000002.1"/>
</dbReference>
<feature type="domain" description="ApeA N-terminal" evidence="1">
    <location>
        <begin position="34"/>
        <end position="289"/>
    </location>
</feature>
<dbReference type="OrthoDB" id="5087769at2"/>
<evidence type="ECO:0000313" key="3">
    <source>
        <dbReference type="Proteomes" id="UP000307768"/>
    </source>
</evidence>
<dbReference type="Proteomes" id="UP000307768">
    <property type="component" value="Unassembled WGS sequence"/>
</dbReference>
<gene>
    <name evidence="2" type="ORF">FE697_008210</name>
</gene>
<organism evidence="2 3">
    <name type="scientific">Mumia zhuanghuii</name>
    <dbReference type="NCBI Taxonomy" id="2585211"/>
    <lineage>
        <taxon>Bacteria</taxon>
        <taxon>Bacillati</taxon>
        <taxon>Actinomycetota</taxon>
        <taxon>Actinomycetes</taxon>
        <taxon>Propionibacteriales</taxon>
        <taxon>Nocardioidaceae</taxon>
        <taxon>Mumia</taxon>
    </lineage>
</organism>
<proteinExistence type="predicted"/>
<protein>
    <recommendedName>
        <fullName evidence="1">ApeA N-terminal domain-containing protein</fullName>
    </recommendedName>
</protein>
<comment type="caution">
    <text evidence="2">The sequence shown here is derived from an EMBL/GenBank/DDBJ whole genome shotgun (WGS) entry which is preliminary data.</text>
</comment>
<reference evidence="2 3" key="1">
    <citation type="submission" date="2019-09" db="EMBL/GenBank/DDBJ databases">
        <title>Mumia zhuanghuii sp. nov. isolated from the intestinal contents of plateau pika (Ochotona curzoniae) in the Qinghai-Tibet plateau of China.</title>
        <authorList>
            <person name="Tian Z."/>
        </authorList>
    </citation>
    <scope>NUCLEOTIDE SEQUENCE [LARGE SCALE GENOMIC DNA]</scope>
    <source>
        <strain evidence="3">350</strain>
    </source>
</reference>
<dbReference type="EMBL" id="VDFQ02000002">
    <property type="protein sequence ID" value="KAA1423571.1"/>
    <property type="molecule type" value="Genomic_DNA"/>
</dbReference>
<evidence type="ECO:0000313" key="2">
    <source>
        <dbReference type="EMBL" id="KAA1423571.1"/>
    </source>
</evidence>
<dbReference type="Pfam" id="PF18862">
    <property type="entry name" value="ApeA_NTD1"/>
    <property type="match status" value="1"/>
</dbReference>
<sequence length="436" mass="50234">MPNVLEPDSARVGFCWDRGLPDGYPAMLRNTGREIELVVPHFREDDVHRRRFAGRGVSFGDDPDYKLHDYEVPEVVWFADTHGHLCLLDPYRSRTTLGGGLEEGGAYFRFAVAAGRKGIDYTRINGMHTRLQGLNEWTRLGSVDHEVTRHDRGRRTAVYLQAPQPLNISPRLNARLEGWHSWSLADRSQAGVSMIADGVRVSTNVLRPRTWAEHLDVHNAIRQLLTVAGWQAYGFEHVEVQSRRDPERALDDHPVWDRWAPVYTHDLQAPGDVERSRYLFEFDDIGEAGVRRWFKLRERHTRGIAGMIHSVSSPDAALETLFSEAAAAMEDIGYNIAVERGDVPGKQIREHLRRIVDEIDVDLGFDLNTWRLDVADKYRMVKHPEHPDVDSLDLLNLLRETRLLFRVWVARRLGTTKKVIERNLRLVPMRRPYVRL</sequence>
<dbReference type="InterPro" id="IPR041223">
    <property type="entry name" value="ApeA_NTD"/>
</dbReference>
<evidence type="ECO:0000259" key="1">
    <source>
        <dbReference type="Pfam" id="PF18862"/>
    </source>
</evidence>
<accession>A0A5Q6RZQ3</accession>
<name>A0A5Q6RZQ3_9ACTN</name>
<dbReference type="AlphaFoldDB" id="A0A5Q6RZQ3"/>